<dbReference type="Pfam" id="PF07228">
    <property type="entry name" value="SpoIIE"/>
    <property type="match status" value="1"/>
</dbReference>
<dbReference type="PANTHER" id="PTHR43156">
    <property type="entry name" value="STAGE II SPORULATION PROTEIN E-RELATED"/>
    <property type="match status" value="1"/>
</dbReference>
<dbReference type="Pfam" id="PF01740">
    <property type="entry name" value="STAS"/>
    <property type="match status" value="1"/>
</dbReference>
<name>A0ABU8NB87_9PSEU</name>
<evidence type="ECO:0000256" key="1">
    <source>
        <dbReference type="ARBA" id="ARBA00022801"/>
    </source>
</evidence>
<dbReference type="InterPro" id="IPR036890">
    <property type="entry name" value="HATPase_C_sf"/>
</dbReference>
<dbReference type="RefSeq" id="WP_337717446.1">
    <property type="nucleotide sequence ID" value="NZ_JBBEGL010000007.1"/>
</dbReference>
<dbReference type="Pfam" id="PF13581">
    <property type="entry name" value="HATPase_c_2"/>
    <property type="match status" value="1"/>
</dbReference>
<dbReference type="CDD" id="cd16936">
    <property type="entry name" value="HATPase_RsbW-like"/>
    <property type="match status" value="1"/>
</dbReference>
<dbReference type="SMART" id="SM00387">
    <property type="entry name" value="HATPase_c"/>
    <property type="match status" value="1"/>
</dbReference>
<gene>
    <name evidence="4" type="ORF">WCD41_24580</name>
</gene>
<dbReference type="CDD" id="cd07043">
    <property type="entry name" value="STAS_anti-anti-sigma_factors"/>
    <property type="match status" value="1"/>
</dbReference>
<dbReference type="SUPFAM" id="SSF52091">
    <property type="entry name" value="SpoIIaa-like"/>
    <property type="match status" value="1"/>
</dbReference>
<feature type="domain" description="STAS" evidence="3">
    <location>
        <begin position="568"/>
        <end position="669"/>
    </location>
</feature>
<dbReference type="Gene3D" id="3.30.450.20">
    <property type="entry name" value="PAS domain"/>
    <property type="match status" value="1"/>
</dbReference>
<dbReference type="InterPro" id="IPR013656">
    <property type="entry name" value="PAS_4"/>
</dbReference>
<evidence type="ECO:0000313" key="4">
    <source>
        <dbReference type="EMBL" id="MEJ2889661.1"/>
    </source>
</evidence>
<protein>
    <submittedName>
        <fullName evidence="4">SpoIIE family protein phosphatase</fullName>
    </submittedName>
</protein>
<dbReference type="InterPro" id="IPR003594">
    <property type="entry name" value="HATPase_dom"/>
</dbReference>
<dbReference type="SMART" id="SM00331">
    <property type="entry name" value="PP2C_SIG"/>
    <property type="match status" value="1"/>
</dbReference>
<organism evidence="4 5">
    <name type="scientific">Actinomycetospora aeridis</name>
    <dbReference type="NCBI Taxonomy" id="3129231"/>
    <lineage>
        <taxon>Bacteria</taxon>
        <taxon>Bacillati</taxon>
        <taxon>Actinomycetota</taxon>
        <taxon>Actinomycetes</taxon>
        <taxon>Pseudonocardiales</taxon>
        <taxon>Pseudonocardiaceae</taxon>
        <taxon>Actinomycetospora</taxon>
    </lineage>
</organism>
<evidence type="ECO:0000256" key="2">
    <source>
        <dbReference type="SAM" id="MobiDB-lite"/>
    </source>
</evidence>
<comment type="caution">
    <text evidence="4">The sequence shown here is derived from an EMBL/GenBank/DDBJ whole genome shotgun (WGS) entry which is preliminary data.</text>
</comment>
<dbReference type="Gene3D" id="3.30.565.10">
    <property type="entry name" value="Histidine kinase-like ATPase, C-terminal domain"/>
    <property type="match status" value="1"/>
</dbReference>
<accession>A0ABU8NB87</accession>
<feature type="region of interest" description="Disordered" evidence="2">
    <location>
        <begin position="647"/>
        <end position="669"/>
    </location>
</feature>
<reference evidence="4 5" key="1">
    <citation type="submission" date="2024-03" db="EMBL/GenBank/DDBJ databases">
        <title>Actinomycetospora sp. OC33-EN06, a novel actinomycete isolated from wild orchid (Aerides multiflora).</title>
        <authorList>
            <person name="Suriyachadkun C."/>
        </authorList>
    </citation>
    <scope>NUCLEOTIDE SEQUENCE [LARGE SCALE GENOMIC DNA]</scope>
    <source>
        <strain evidence="4 5">OC33-EN06</strain>
    </source>
</reference>
<proteinExistence type="predicted"/>
<dbReference type="EMBL" id="JBBEGL010000007">
    <property type="protein sequence ID" value="MEJ2889661.1"/>
    <property type="molecule type" value="Genomic_DNA"/>
</dbReference>
<dbReference type="Pfam" id="PF08448">
    <property type="entry name" value="PAS_4"/>
    <property type="match status" value="1"/>
</dbReference>
<dbReference type="SUPFAM" id="SSF81606">
    <property type="entry name" value="PP2C-like"/>
    <property type="match status" value="1"/>
</dbReference>
<dbReference type="SUPFAM" id="SSF55874">
    <property type="entry name" value="ATPase domain of HSP90 chaperone/DNA topoisomerase II/histidine kinase"/>
    <property type="match status" value="1"/>
</dbReference>
<evidence type="ECO:0000259" key="3">
    <source>
        <dbReference type="PROSITE" id="PS50801"/>
    </source>
</evidence>
<dbReference type="InterPro" id="IPR002645">
    <property type="entry name" value="STAS_dom"/>
</dbReference>
<dbReference type="Proteomes" id="UP001370100">
    <property type="component" value="Unassembled WGS sequence"/>
</dbReference>
<dbReference type="InterPro" id="IPR036513">
    <property type="entry name" value="STAS_dom_sf"/>
</dbReference>
<dbReference type="Gene3D" id="3.30.750.24">
    <property type="entry name" value="STAS domain"/>
    <property type="match status" value="1"/>
</dbReference>
<dbReference type="SUPFAM" id="SSF55785">
    <property type="entry name" value="PYP-like sensor domain (PAS domain)"/>
    <property type="match status" value="1"/>
</dbReference>
<keyword evidence="5" id="KW-1185">Reference proteome</keyword>
<evidence type="ECO:0000313" key="5">
    <source>
        <dbReference type="Proteomes" id="UP001370100"/>
    </source>
</evidence>
<dbReference type="InterPro" id="IPR035965">
    <property type="entry name" value="PAS-like_dom_sf"/>
</dbReference>
<sequence length="669" mass="69523">MAPDGPVETPAGTPDDVVAAFEDIPAVLWAFEGPEHRVVAANRAARASMGFRPGIVGRPIREVAPELEGQQVFETLDEVWTRGEPVIGDERRLLVDRDGDGRLEEDWYSYTFVPTHHPDGSMRGMTVHIGRVTDEVLRRHKAETSAAESEKARQAAQDVVLTLQRSLLPSGLPVLPRARLAARYVVAGRELAAGGDWFDALPLPDGRLAVAVGDVVGHGAAASAAMGRLRAVGANALEAGRGVAGTLAELDRFAAREHATRAATVCVVVLDPRTGELEVAAAAHPPPFVVTTDGAVRWIPVAGGGPLGTGAAAPAPSPTTDRLGPGDVLVLYTDGLVERPGHTLDEGLAALARTAVAAGHEDVEDDATVPTAQVDRIAALTVERMGWTGGGLTDDATLLAVQRTATGPAPFALEIPPDPRGLRSLRRALDAWLDDAGVGEDDAMSLVHAVGEAATNALEHAYPQPPPDGAGVRADAELDDDGRVTVTVADSGHWRPASDDPGGRGRGLMMMRGLVERVDVATGATGTTVTLSTPLHRDVLIGSYGDEAAAGVHGANEELGAEQRGPDLLAVSGPVDTTTVDRFRVRVLEAARGGARVLTVDLDGVSVFSSAGVQAVHELRRDLPGLRLHAAAGSVAGRVLALTGLDDLLRTPERPPAPGDDPDGSSALG</sequence>
<keyword evidence="1" id="KW-0378">Hydrolase</keyword>
<dbReference type="InterPro" id="IPR036457">
    <property type="entry name" value="PPM-type-like_dom_sf"/>
</dbReference>
<dbReference type="InterPro" id="IPR052016">
    <property type="entry name" value="Bact_Sigma-Reg"/>
</dbReference>
<dbReference type="PANTHER" id="PTHR43156:SF2">
    <property type="entry name" value="STAGE II SPORULATION PROTEIN E"/>
    <property type="match status" value="1"/>
</dbReference>
<dbReference type="PROSITE" id="PS50801">
    <property type="entry name" value="STAS"/>
    <property type="match status" value="1"/>
</dbReference>
<dbReference type="Gene3D" id="3.60.40.10">
    <property type="entry name" value="PPM-type phosphatase domain"/>
    <property type="match status" value="1"/>
</dbReference>
<dbReference type="InterPro" id="IPR001932">
    <property type="entry name" value="PPM-type_phosphatase-like_dom"/>
</dbReference>